<proteinExistence type="predicted"/>
<dbReference type="AlphaFoldDB" id="A0A8I0KRL5"/>
<accession>A0A8I0KRL5</accession>
<dbReference type="RefSeq" id="WP_191071568.1">
    <property type="nucleotide sequence ID" value="NZ_CP060506.1"/>
</dbReference>
<evidence type="ECO:0000256" key="1">
    <source>
        <dbReference type="SAM" id="Phobius"/>
    </source>
</evidence>
<comment type="caution">
    <text evidence="3">The sequence shown here is derived from an EMBL/GenBank/DDBJ whole genome shotgun (WGS) entry which is preliminary data.</text>
</comment>
<protein>
    <submittedName>
        <fullName evidence="3">VWA domain-containing protein</fullName>
    </submittedName>
</protein>
<name>A0A8I0KRL5_9ACTO</name>
<gene>
    <name evidence="3" type="ORF">H8R10_04700</name>
</gene>
<keyword evidence="1" id="KW-0472">Membrane</keyword>
<reference evidence="3 4" key="1">
    <citation type="submission" date="2020-08" db="EMBL/GenBank/DDBJ databases">
        <title>Winkia gen. nov., sp. nov., isolated from faeces of the Anser albifrons in China.</title>
        <authorList>
            <person name="Liu Q."/>
        </authorList>
    </citation>
    <scope>NUCLEOTIDE SEQUENCE [LARGE SCALE GENOMIC DNA]</scope>
    <source>
        <strain evidence="3 4">C62</strain>
    </source>
</reference>
<evidence type="ECO:0000313" key="4">
    <source>
        <dbReference type="Proteomes" id="UP000627538"/>
    </source>
</evidence>
<keyword evidence="1" id="KW-1133">Transmembrane helix</keyword>
<keyword evidence="1" id="KW-0812">Transmembrane</keyword>
<evidence type="ECO:0000313" key="3">
    <source>
        <dbReference type="EMBL" id="MBD3689527.1"/>
    </source>
</evidence>
<organism evidence="3 4">
    <name type="scientific">Nanchangia anserum</name>
    <dbReference type="NCBI Taxonomy" id="2692125"/>
    <lineage>
        <taxon>Bacteria</taxon>
        <taxon>Bacillati</taxon>
        <taxon>Actinomycetota</taxon>
        <taxon>Actinomycetes</taxon>
        <taxon>Actinomycetales</taxon>
        <taxon>Actinomycetaceae</taxon>
        <taxon>Nanchangia</taxon>
    </lineage>
</organism>
<feature type="transmembrane region" description="Helical" evidence="1">
    <location>
        <begin position="57"/>
        <end position="77"/>
    </location>
</feature>
<dbReference type="SUPFAM" id="SSF53300">
    <property type="entry name" value="vWA-like"/>
    <property type="match status" value="1"/>
</dbReference>
<keyword evidence="4" id="KW-1185">Reference proteome</keyword>
<dbReference type="InterPro" id="IPR036465">
    <property type="entry name" value="vWFA_dom_sf"/>
</dbReference>
<evidence type="ECO:0000259" key="2">
    <source>
        <dbReference type="PROSITE" id="PS50234"/>
    </source>
</evidence>
<dbReference type="Proteomes" id="UP000627538">
    <property type="component" value="Unassembled WGS sequence"/>
</dbReference>
<feature type="domain" description="VWFA" evidence="2">
    <location>
        <begin position="92"/>
        <end position="296"/>
    </location>
</feature>
<dbReference type="Gene3D" id="3.40.50.410">
    <property type="entry name" value="von Willebrand factor, type A domain"/>
    <property type="match status" value="1"/>
</dbReference>
<dbReference type="EMBL" id="JACRUO010000001">
    <property type="protein sequence ID" value="MBD3689527.1"/>
    <property type="molecule type" value="Genomic_DNA"/>
</dbReference>
<sequence length="339" mass="37098">MSAVLALLALAIFVAAAVIGWHRGGVHAGEPTRVAHSGYVAALPIVQRIRARRKRRVIFAGMGMAIIAAILVALATVPSHHEAQRPKVTTRDVIFCLDVSGSMLPLDRDIIESMSRLTRQFNGERVGLVLWNSRPLTVFPPTDDYALVHRQLAHLSDLLDTVHVEDHEVYGSGELIDYLETTTSDDEYSSSLVGDGLATCAQAFPPSRDERSRSLVFATDNLQIGNGIYTLPQAIDQVRDASITLFTVYSSLDDNLGANLKVSQARDQLESETRRAGGRFFAADDPDVTDEILAQIEASLAGEVDDPPPPIVHDDDRGLTQWLALLFVPTLAWGWAVRR</sequence>
<dbReference type="Pfam" id="PF13519">
    <property type="entry name" value="VWA_2"/>
    <property type="match status" value="1"/>
</dbReference>
<dbReference type="PROSITE" id="PS50234">
    <property type="entry name" value="VWFA"/>
    <property type="match status" value="1"/>
</dbReference>
<dbReference type="InterPro" id="IPR002035">
    <property type="entry name" value="VWF_A"/>
</dbReference>